<comment type="similarity">
    <text evidence="2 9">Belongs to the peptidase M18 family.</text>
</comment>
<dbReference type="EC" id="3.4.11.-" evidence="10"/>
<dbReference type="GO" id="GO:0004177">
    <property type="term" value="F:aminopeptidase activity"/>
    <property type="evidence" value="ECO:0007669"/>
    <property type="project" value="UniProtKB-KW"/>
</dbReference>
<keyword evidence="12" id="KW-1185">Reference proteome</keyword>
<dbReference type="EMBL" id="JAAFYZ010000049">
    <property type="protein sequence ID" value="MBS2548477.1"/>
    <property type="molecule type" value="Genomic_DNA"/>
</dbReference>
<keyword evidence="6 9" id="KW-0378">Hydrolase</keyword>
<evidence type="ECO:0000256" key="5">
    <source>
        <dbReference type="ARBA" id="ARBA00022723"/>
    </source>
</evidence>
<evidence type="ECO:0000313" key="12">
    <source>
        <dbReference type="Proteomes" id="UP000730482"/>
    </source>
</evidence>
<evidence type="ECO:0000256" key="3">
    <source>
        <dbReference type="ARBA" id="ARBA00022438"/>
    </source>
</evidence>
<keyword evidence="8 9" id="KW-0482">Metalloprotease</keyword>
<keyword evidence="7 9" id="KW-0862">Zinc</keyword>
<dbReference type="PANTHER" id="PTHR28570">
    <property type="entry name" value="ASPARTYL AMINOPEPTIDASE"/>
    <property type="match status" value="1"/>
</dbReference>
<dbReference type="Pfam" id="PF02127">
    <property type="entry name" value="Peptidase_M18"/>
    <property type="match status" value="1"/>
</dbReference>
<comment type="cofactor">
    <cofactor evidence="1 10">
        <name>Zn(2+)</name>
        <dbReference type="ChEBI" id="CHEBI:29105"/>
    </cofactor>
</comment>
<dbReference type="NCBIfam" id="NF002759">
    <property type="entry name" value="PRK02813.1"/>
    <property type="match status" value="1"/>
</dbReference>
<evidence type="ECO:0000313" key="11">
    <source>
        <dbReference type="EMBL" id="MBS2548477.1"/>
    </source>
</evidence>
<evidence type="ECO:0000256" key="9">
    <source>
        <dbReference type="RuleBase" id="RU004386"/>
    </source>
</evidence>
<dbReference type="Gene3D" id="3.40.630.10">
    <property type="entry name" value="Zn peptidases"/>
    <property type="match status" value="1"/>
</dbReference>
<dbReference type="SUPFAM" id="SSF101821">
    <property type="entry name" value="Aminopeptidase/glucanase lid domain"/>
    <property type="match status" value="1"/>
</dbReference>
<dbReference type="CDD" id="cd05658">
    <property type="entry name" value="M18_DAP"/>
    <property type="match status" value="1"/>
</dbReference>
<organism evidence="11 12">
    <name type="scientific">Catenulispora pinistramenti</name>
    <dbReference type="NCBI Taxonomy" id="2705254"/>
    <lineage>
        <taxon>Bacteria</taxon>
        <taxon>Bacillati</taxon>
        <taxon>Actinomycetota</taxon>
        <taxon>Actinomycetes</taxon>
        <taxon>Catenulisporales</taxon>
        <taxon>Catenulisporaceae</taxon>
        <taxon>Catenulispora</taxon>
    </lineage>
</organism>
<dbReference type="SUPFAM" id="SSF53187">
    <property type="entry name" value="Zn-dependent exopeptidases"/>
    <property type="match status" value="1"/>
</dbReference>
<gene>
    <name evidence="11" type="ORF">KGQ19_16545</name>
</gene>
<dbReference type="InterPro" id="IPR023358">
    <property type="entry name" value="Peptidase_M18_dom2"/>
</dbReference>
<evidence type="ECO:0000256" key="1">
    <source>
        <dbReference type="ARBA" id="ARBA00001947"/>
    </source>
</evidence>
<accession>A0ABS5KR05</accession>
<reference evidence="11 12" key="1">
    <citation type="submission" date="2020-02" db="EMBL/GenBank/DDBJ databases">
        <title>Acidophilic actinobacteria isolated from forest soil.</title>
        <authorList>
            <person name="Golinska P."/>
        </authorList>
    </citation>
    <scope>NUCLEOTIDE SEQUENCE [LARGE SCALE GENOMIC DNA]</scope>
    <source>
        <strain evidence="11 12">NL8</strain>
    </source>
</reference>
<evidence type="ECO:0000256" key="7">
    <source>
        <dbReference type="ARBA" id="ARBA00022833"/>
    </source>
</evidence>
<dbReference type="InterPro" id="IPR001948">
    <property type="entry name" value="Peptidase_M18"/>
</dbReference>
<keyword evidence="5 9" id="KW-0479">Metal-binding</keyword>
<evidence type="ECO:0000256" key="6">
    <source>
        <dbReference type="ARBA" id="ARBA00022801"/>
    </source>
</evidence>
<dbReference type="PANTHER" id="PTHR28570:SF3">
    <property type="entry name" value="ASPARTYL AMINOPEPTIDASE"/>
    <property type="match status" value="1"/>
</dbReference>
<evidence type="ECO:0000256" key="8">
    <source>
        <dbReference type="ARBA" id="ARBA00023049"/>
    </source>
</evidence>
<keyword evidence="3 9" id="KW-0031">Aminopeptidase</keyword>
<proteinExistence type="inferred from homology"/>
<evidence type="ECO:0000256" key="4">
    <source>
        <dbReference type="ARBA" id="ARBA00022670"/>
    </source>
</evidence>
<evidence type="ECO:0000256" key="10">
    <source>
        <dbReference type="RuleBase" id="RU004387"/>
    </source>
</evidence>
<sequence length="436" mass="45314">MPIFDRAHTDDLLSFLAASPTPYHAVANAAARLEAAGFRQLRQAAAWDRAEGGGFYVIRGAAIIAWYLPAGAPAHAGFRVVGAHTDSPNLRVKPLADTGSAGFRQVAVELYGGPLLNSWLDRDLGLAGRLVLRGGEATLVHVDRALMRVPQLAVHLDRGVNDNGLLLDKQQHLTPAWGLGPIEDGALVEFAAKEAGVSAADVLGYDLMLHDVTPPTYLGRDFELIAAPRMDNLVSVHAGVQALVAAAGAGAAAAAGEPFSAIPVLAAFDHEEAGSESDTGAGGPLLGSVLSRVAQAQLGGSADDYARALAATVVMSSDMSHAVHPNYPERHEPGHRPRLNGGPALKTNVNQRYATDGLGRAIWTDVCERAGIPTQYFVGKNSMPCGTTIGPITAAKLGVTTFDVGITSLSMHSAREMGGADDPHLLASAAAAFFAG</sequence>
<comment type="caution">
    <text evidence="11">The sequence shown here is derived from an EMBL/GenBank/DDBJ whole genome shotgun (WGS) entry which is preliminary data.</text>
</comment>
<protein>
    <recommendedName>
        <fullName evidence="10">M18 family aminopeptidase</fullName>
        <ecNumber evidence="10">3.4.11.-</ecNumber>
    </recommendedName>
</protein>
<dbReference type="Proteomes" id="UP000730482">
    <property type="component" value="Unassembled WGS sequence"/>
</dbReference>
<name>A0ABS5KR05_9ACTN</name>
<dbReference type="Gene3D" id="2.30.250.10">
    <property type="entry name" value="Aminopeptidase i, Domain 2"/>
    <property type="match status" value="1"/>
</dbReference>
<dbReference type="PRINTS" id="PR00932">
    <property type="entry name" value="AMINO1PTASE"/>
</dbReference>
<evidence type="ECO:0000256" key="2">
    <source>
        <dbReference type="ARBA" id="ARBA00008290"/>
    </source>
</evidence>
<keyword evidence="4 9" id="KW-0645">Protease</keyword>
<dbReference type="RefSeq" id="WP_212010058.1">
    <property type="nucleotide sequence ID" value="NZ_JAAFYZ010000049.1"/>
</dbReference>